<gene>
    <name evidence="2" type="ORF">MEDL_43935</name>
</gene>
<dbReference type="PANTHER" id="PTHR46282">
    <property type="entry name" value="LEUCINE-RICH MELANOCYTE DIFFERENTIATION-ASSOCIATED PROTEIN"/>
    <property type="match status" value="1"/>
</dbReference>
<evidence type="ECO:0000256" key="1">
    <source>
        <dbReference type="SAM" id="MobiDB-lite"/>
    </source>
</evidence>
<proteinExistence type="predicted"/>
<dbReference type="Pfam" id="PF14580">
    <property type="entry name" value="LRR_9"/>
    <property type="match status" value="1"/>
</dbReference>
<dbReference type="SUPFAM" id="SSF52058">
    <property type="entry name" value="L domain-like"/>
    <property type="match status" value="1"/>
</dbReference>
<dbReference type="InterPro" id="IPR032675">
    <property type="entry name" value="LRR_dom_sf"/>
</dbReference>
<dbReference type="Gene3D" id="3.80.10.10">
    <property type="entry name" value="Ribonuclease Inhibitor"/>
    <property type="match status" value="1"/>
</dbReference>
<name>A0A8S3TC92_MYTED</name>
<dbReference type="OrthoDB" id="272149at2759"/>
<protein>
    <submittedName>
        <fullName evidence="2">Leucine-rich melanocyte differentiation-associated protein</fullName>
    </submittedName>
</protein>
<dbReference type="EMBL" id="CAJPWZ010002131">
    <property type="protein sequence ID" value="CAG2231113.1"/>
    <property type="molecule type" value="Genomic_DNA"/>
</dbReference>
<organism evidence="2 3">
    <name type="scientific">Mytilus edulis</name>
    <name type="common">Blue mussel</name>
    <dbReference type="NCBI Taxonomy" id="6550"/>
    <lineage>
        <taxon>Eukaryota</taxon>
        <taxon>Metazoa</taxon>
        <taxon>Spiralia</taxon>
        <taxon>Lophotrochozoa</taxon>
        <taxon>Mollusca</taxon>
        <taxon>Bivalvia</taxon>
        <taxon>Autobranchia</taxon>
        <taxon>Pteriomorphia</taxon>
        <taxon>Mytilida</taxon>
        <taxon>Mytiloidea</taxon>
        <taxon>Mytilidae</taxon>
        <taxon>Mytilinae</taxon>
        <taxon>Mytilus</taxon>
    </lineage>
</organism>
<comment type="caution">
    <text evidence="2">The sequence shown here is derived from an EMBL/GenBank/DDBJ whole genome shotgun (WGS) entry which is preliminary data.</text>
</comment>
<dbReference type="Proteomes" id="UP000683360">
    <property type="component" value="Unassembled WGS sequence"/>
</dbReference>
<feature type="region of interest" description="Disordered" evidence="1">
    <location>
        <begin position="193"/>
        <end position="214"/>
    </location>
</feature>
<keyword evidence="3" id="KW-1185">Reference proteome</keyword>
<dbReference type="InterPro" id="IPR043313">
    <property type="entry name" value="LRMDA"/>
</dbReference>
<reference evidence="2" key="1">
    <citation type="submission" date="2021-03" db="EMBL/GenBank/DDBJ databases">
        <authorList>
            <person name="Bekaert M."/>
        </authorList>
    </citation>
    <scope>NUCLEOTIDE SEQUENCE</scope>
</reference>
<evidence type="ECO:0000313" key="2">
    <source>
        <dbReference type="EMBL" id="CAG2231113.1"/>
    </source>
</evidence>
<dbReference type="FunFam" id="3.80.10.10:FF:000695">
    <property type="entry name" value="leucine-rich melanocyte differentiation-associated protein"/>
    <property type="match status" value="1"/>
</dbReference>
<feature type="compositionally biased region" description="Polar residues" evidence="1">
    <location>
        <begin position="205"/>
        <end position="214"/>
    </location>
</feature>
<accession>A0A8S3TC92</accession>
<evidence type="ECO:0000313" key="3">
    <source>
        <dbReference type="Proteomes" id="UP000683360"/>
    </source>
</evidence>
<dbReference type="PANTHER" id="PTHR46282:SF2">
    <property type="entry name" value="LEUCINE-RICH MELANOCYTE DIFFERENTIATION-ASSOCIATED PROTEIN"/>
    <property type="match status" value="1"/>
</dbReference>
<sequence length="262" mass="30243">MADEVEEKVNPEIKEDEAIEQFQNGQLSYIGQNEECIPTYLAEKYSSISKRFDLSFNQLKSLSDLERFQNLEELVLDNNRLSDDVVFPRLNHLHTLTLNKNCITDLYHLLDNLAENVPSLTYLSLLGNLACPNQLSSPDNDEEDYQRYRYYVLYKLPKLKFLDSTPVKQEELLTAKEKGAFMKVIKAEDSELISDPKISPETDDSNYSPLPQSARNADQHSAAWGKVNMFTMATIQRETDLSETLTFKMTLTCEHHDFERKN</sequence>
<dbReference type="AlphaFoldDB" id="A0A8S3TC92"/>